<keyword evidence="6" id="KW-0747">Spliceosome</keyword>
<accession>T1K047</accession>
<keyword evidence="5" id="KW-0507">mRNA processing</keyword>
<dbReference type="PANTHER" id="PTHR11805:SF1">
    <property type="entry name" value="CYSTEINE-RICH PDZ-BINDING PROTEIN"/>
    <property type="match status" value="1"/>
</dbReference>
<organism evidence="9 10">
    <name type="scientific">Tetranychus urticae</name>
    <name type="common">Two-spotted spider mite</name>
    <dbReference type="NCBI Taxonomy" id="32264"/>
    <lineage>
        <taxon>Eukaryota</taxon>
        <taxon>Metazoa</taxon>
        <taxon>Ecdysozoa</taxon>
        <taxon>Arthropoda</taxon>
        <taxon>Chelicerata</taxon>
        <taxon>Arachnida</taxon>
        <taxon>Acari</taxon>
        <taxon>Acariformes</taxon>
        <taxon>Trombidiformes</taxon>
        <taxon>Prostigmata</taxon>
        <taxon>Eleutherengona</taxon>
        <taxon>Raphignathae</taxon>
        <taxon>Tetranychoidea</taxon>
        <taxon>Tetranychidae</taxon>
        <taxon>Tetranychus</taxon>
    </lineage>
</organism>
<evidence type="ECO:0000256" key="5">
    <source>
        <dbReference type="ARBA" id="ARBA00022664"/>
    </source>
</evidence>
<dbReference type="GO" id="GO:0008017">
    <property type="term" value="F:microtubule binding"/>
    <property type="evidence" value="ECO:0007669"/>
    <property type="project" value="TreeGrafter"/>
</dbReference>
<sequence>MVCENCEKKSSKVIVPDKWKAGARNTNESGGRKINENKALTSRGRYNPVAQFSKCQICRQRIHVAGSVYCQSCAYKKGICSGCGKKMLDTKNYVQSAV</sequence>
<dbReference type="GO" id="GO:0006397">
    <property type="term" value="P:mRNA processing"/>
    <property type="evidence" value="ECO:0007669"/>
    <property type="project" value="UniProtKB-KW"/>
</dbReference>
<gene>
    <name evidence="9" type="primary">107372012</name>
</gene>
<dbReference type="Proteomes" id="UP000015104">
    <property type="component" value="Unassembled WGS sequence"/>
</dbReference>
<dbReference type="GO" id="GO:0008380">
    <property type="term" value="P:RNA splicing"/>
    <property type="evidence" value="ECO:0007669"/>
    <property type="project" value="UniProtKB-KW"/>
</dbReference>
<evidence type="ECO:0000313" key="9">
    <source>
        <dbReference type="EnsemblMetazoa" id="tetur03g06420.1"/>
    </source>
</evidence>
<name>T1K047_TETUR</name>
<evidence type="ECO:0000256" key="8">
    <source>
        <dbReference type="ARBA" id="ARBA00032518"/>
    </source>
</evidence>
<dbReference type="KEGG" id="tut:107372012"/>
<evidence type="ECO:0000256" key="4">
    <source>
        <dbReference type="ARBA" id="ARBA00022490"/>
    </source>
</evidence>
<dbReference type="GO" id="GO:0005737">
    <property type="term" value="C:cytoplasm"/>
    <property type="evidence" value="ECO:0007669"/>
    <property type="project" value="UniProtKB-SubCell"/>
</dbReference>
<evidence type="ECO:0000256" key="7">
    <source>
        <dbReference type="ARBA" id="ARBA00023187"/>
    </source>
</evidence>
<dbReference type="EMBL" id="CAEY01001132">
    <property type="status" value="NOT_ANNOTATED_CDS"/>
    <property type="molecule type" value="Genomic_DNA"/>
</dbReference>
<dbReference type="HOGENOM" id="CLU_133934_0_0_1"/>
<dbReference type="OMA" id="MPCDKCE"/>
<dbReference type="PANTHER" id="PTHR11805">
    <property type="entry name" value="CYSTEINE-RICH PDZ-BINDING PROTEIN"/>
    <property type="match status" value="1"/>
</dbReference>
<keyword evidence="4" id="KW-0963">Cytoplasm</keyword>
<dbReference type="InterPro" id="IPR019367">
    <property type="entry name" value="PDZ-binding_CRIPT"/>
</dbReference>
<dbReference type="GO" id="GO:0030165">
    <property type="term" value="F:PDZ domain binding"/>
    <property type="evidence" value="ECO:0007669"/>
    <property type="project" value="TreeGrafter"/>
</dbReference>
<reference evidence="9" key="2">
    <citation type="submission" date="2015-06" db="UniProtKB">
        <authorList>
            <consortium name="EnsemblMetazoa"/>
        </authorList>
    </citation>
    <scope>IDENTIFICATION</scope>
</reference>
<dbReference type="AlphaFoldDB" id="T1K047"/>
<dbReference type="STRING" id="32264.T1K047"/>
<dbReference type="eggNOG" id="KOG3476">
    <property type="taxonomic scope" value="Eukaryota"/>
</dbReference>
<comment type="subcellular location">
    <subcellularLocation>
        <location evidence="1">Cytoplasm</location>
    </subcellularLocation>
</comment>
<reference evidence="10" key="1">
    <citation type="submission" date="2011-08" db="EMBL/GenBank/DDBJ databases">
        <authorList>
            <person name="Rombauts S."/>
        </authorList>
    </citation>
    <scope>NUCLEOTIDE SEQUENCE</scope>
    <source>
        <strain evidence="10">London</strain>
    </source>
</reference>
<evidence type="ECO:0000256" key="1">
    <source>
        <dbReference type="ARBA" id="ARBA00004496"/>
    </source>
</evidence>
<proteinExistence type="inferred from homology"/>
<keyword evidence="7" id="KW-0508">mRNA splicing</keyword>
<evidence type="ECO:0000256" key="3">
    <source>
        <dbReference type="ARBA" id="ARBA00018615"/>
    </source>
</evidence>
<dbReference type="Pfam" id="PF10235">
    <property type="entry name" value="Cript"/>
    <property type="match status" value="1"/>
</dbReference>
<protein>
    <recommendedName>
        <fullName evidence="3">Cysteine-rich PDZ-binding protein</fullName>
    </recommendedName>
    <alternativeName>
        <fullName evidence="8">Cysteine-rich interactor of PDZ three</fullName>
    </alternativeName>
</protein>
<dbReference type="GO" id="GO:0030425">
    <property type="term" value="C:dendrite"/>
    <property type="evidence" value="ECO:0007669"/>
    <property type="project" value="TreeGrafter"/>
</dbReference>
<dbReference type="GO" id="GO:0005681">
    <property type="term" value="C:spliceosomal complex"/>
    <property type="evidence" value="ECO:0007669"/>
    <property type="project" value="UniProtKB-KW"/>
</dbReference>
<dbReference type="EnsemblMetazoa" id="tetur03g06420.1">
    <property type="protein sequence ID" value="tetur03g06420.1"/>
    <property type="gene ID" value="tetur03g06420"/>
</dbReference>
<evidence type="ECO:0000256" key="2">
    <source>
        <dbReference type="ARBA" id="ARBA00009021"/>
    </source>
</evidence>
<evidence type="ECO:0000256" key="6">
    <source>
        <dbReference type="ARBA" id="ARBA00022728"/>
    </source>
</evidence>
<evidence type="ECO:0000313" key="10">
    <source>
        <dbReference type="Proteomes" id="UP000015104"/>
    </source>
</evidence>
<keyword evidence="10" id="KW-1185">Reference proteome</keyword>
<dbReference type="OrthoDB" id="147332at2759"/>
<dbReference type="GO" id="GO:0031122">
    <property type="term" value="P:cytoplasmic microtubule organization"/>
    <property type="evidence" value="ECO:0007669"/>
    <property type="project" value="TreeGrafter"/>
</dbReference>
<comment type="similarity">
    <text evidence="2">Belongs to the CRIPT family.</text>
</comment>